<organism evidence="7 8">
    <name type="scientific">Arachis duranensis</name>
    <name type="common">Wild peanut</name>
    <dbReference type="NCBI Taxonomy" id="130453"/>
    <lineage>
        <taxon>Eukaryota</taxon>
        <taxon>Viridiplantae</taxon>
        <taxon>Streptophyta</taxon>
        <taxon>Embryophyta</taxon>
        <taxon>Tracheophyta</taxon>
        <taxon>Spermatophyta</taxon>
        <taxon>Magnoliopsida</taxon>
        <taxon>eudicotyledons</taxon>
        <taxon>Gunneridae</taxon>
        <taxon>Pentapetalae</taxon>
        <taxon>rosids</taxon>
        <taxon>fabids</taxon>
        <taxon>Fabales</taxon>
        <taxon>Fabaceae</taxon>
        <taxon>Papilionoideae</taxon>
        <taxon>50 kb inversion clade</taxon>
        <taxon>dalbergioids sensu lato</taxon>
        <taxon>Dalbergieae</taxon>
        <taxon>Pterocarpus clade</taxon>
        <taxon>Arachis</taxon>
    </lineage>
</organism>
<accession>A0A9C6WVU0</accession>
<dbReference type="Gene3D" id="3.10.270.10">
    <property type="entry name" value="Urate Oxidase"/>
    <property type="match status" value="1"/>
</dbReference>
<dbReference type="GeneID" id="107488723"/>
<reference evidence="7" key="1">
    <citation type="journal article" date="2016" name="Nat. Genet.">
        <title>The genome sequences of Arachis duranensis and Arachis ipaensis, the diploid ancestors of cultivated peanut.</title>
        <authorList>
            <person name="Bertioli D.J."/>
            <person name="Cannon S.B."/>
            <person name="Froenicke L."/>
            <person name="Huang G."/>
            <person name="Farmer A.D."/>
            <person name="Cannon E.K."/>
            <person name="Liu X."/>
            <person name="Gao D."/>
            <person name="Clevenger J."/>
            <person name="Dash S."/>
            <person name="Ren L."/>
            <person name="Moretzsohn M.C."/>
            <person name="Shirasawa K."/>
            <person name="Huang W."/>
            <person name="Vidigal B."/>
            <person name="Abernathy B."/>
            <person name="Chu Y."/>
            <person name="Niederhuth C.E."/>
            <person name="Umale P."/>
            <person name="Araujo A.C."/>
            <person name="Kozik A."/>
            <person name="Kim K.D."/>
            <person name="Burow M.D."/>
            <person name="Varshney R.K."/>
            <person name="Wang X."/>
            <person name="Zhang X."/>
            <person name="Barkley N."/>
            <person name="Guimaraes P.M."/>
            <person name="Isobe S."/>
            <person name="Guo B."/>
            <person name="Liao B."/>
            <person name="Stalker H.T."/>
            <person name="Schmitz R.J."/>
            <person name="Scheffler B.E."/>
            <person name="Leal-Bertioli S.C."/>
            <person name="Xun X."/>
            <person name="Jackson S.A."/>
            <person name="Michelmore R."/>
            <person name="Ozias-Akins P."/>
        </authorList>
    </citation>
    <scope>NUCLEOTIDE SEQUENCE [LARGE SCALE GENOMIC DNA]</scope>
    <source>
        <strain evidence="7">cv. V14167</strain>
    </source>
</reference>
<dbReference type="PANTHER" id="PTHR42874">
    <property type="entry name" value="URICASE"/>
    <property type="match status" value="1"/>
</dbReference>
<dbReference type="AlphaFoldDB" id="A0A9C6WVU0"/>
<dbReference type="GO" id="GO:0005777">
    <property type="term" value="C:peroxisome"/>
    <property type="evidence" value="ECO:0007669"/>
    <property type="project" value="TreeGrafter"/>
</dbReference>
<protein>
    <recommendedName>
        <fullName evidence="5">Uricase</fullName>
        <ecNumber evidence="5">1.7.3.3</ecNumber>
    </recommendedName>
</protein>
<evidence type="ECO:0000313" key="8">
    <source>
        <dbReference type="RefSeq" id="XP_052117633.1"/>
    </source>
</evidence>
<feature type="domain" description="Retrotransposon gag" evidence="6">
    <location>
        <begin position="193"/>
        <end position="252"/>
    </location>
</feature>
<keyword evidence="3 5" id="KW-0659">Purine metabolism</keyword>
<dbReference type="Pfam" id="PF03732">
    <property type="entry name" value="Retrotrans_gag"/>
    <property type="match status" value="1"/>
</dbReference>
<dbReference type="PANTHER" id="PTHR42874:SF1">
    <property type="entry name" value="URICASE"/>
    <property type="match status" value="1"/>
</dbReference>
<dbReference type="InterPro" id="IPR002042">
    <property type="entry name" value="Uricase"/>
</dbReference>
<dbReference type="InterPro" id="IPR005162">
    <property type="entry name" value="Retrotrans_gag_dom"/>
</dbReference>
<evidence type="ECO:0000256" key="2">
    <source>
        <dbReference type="ARBA" id="ARBA00009760"/>
    </source>
</evidence>
<dbReference type="GO" id="GO:0004846">
    <property type="term" value="F:urate oxidase activity"/>
    <property type="evidence" value="ECO:0007669"/>
    <property type="project" value="UniProtKB-EC"/>
</dbReference>
<keyword evidence="7" id="KW-1185">Reference proteome</keyword>
<evidence type="ECO:0000256" key="5">
    <source>
        <dbReference type="RuleBase" id="RU004455"/>
    </source>
</evidence>
<evidence type="ECO:0000259" key="6">
    <source>
        <dbReference type="Pfam" id="PF03732"/>
    </source>
</evidence>
<dbReference type="RefSeq" id="XP_052117633.1">
    <property type="nucleotide sequence ID" value="XM_052261673.1"/>
</dbReference>
<dbReference type="Pfam" id="PF01014">
    <property type="entry name" value="Uricase"/>
    <property type="match status" value="1"/>
</dbReference>
<sequence length="261" mass="30454">MILFPVAERVEGFNFEQRHGKKRVRVARVWKTKEGKHYVVEWRVSINLLSDCVNSYLRDDNFDIVATDTMKNTLYAKAKECSELLSIENFAIELAKHFISFYRQVGRRGETSSSFDSKPERTFLRLRREARGKGIVGEEVVEEDLRTNMEEENNCSYGGGAQEDPNQHLTTFLRICNNVKSNGVHLDTHKLLLFPFSLRDKAAKWLEAFPKESLTTWKEVVNKFLAIFYPPQRVNRLRTEVQTFRQQDGETLMRPERGLKT</sequence>
<dbReference type="Proteomes" id="UP000515211">
    <property type="component" value="Chromosome 5"/>
</dbReference>
<evidence type="ECO:0000256" key="1">
    <source>
        <dbReference type="ARBA" id="ARBA00004831"/>
    </source>
</evidence>
<dbReference type="EC" id="1.7.3.3" evidence="5"/>
<keyword evidence="4 5" id="KW-0560">Oxidoreductase</keyword>
<dbReference type="PRINTS" id="PR00093">
    <property type="entry name" value="URICASE"/>
</dbReference>
<evidence type="ECO:0000313" key="7">
    <source>
        <dbReference type="Proteomes" id="UP000515211"/>
    </source>
</evidence>
<dbReference type="GO" id="GO:0006145">
    <property type="term" value="P:purine nucleobase catabolic process"/>
    <property type="evidence" value="ECO:0007669"/>
    <property type="project" value="TreeGrafter"/>
</dbReference>
<comment type="catalytic activity">
    <reaction evidence="5">
        <text>urate + O2 + H2O = 5-hydroxyisourate + H2O2</text>
        <dbReference type="Rhea" id="RHEA:21368"/>
        <dbReference type="ChEBI" id="CHEBI:15377"/>
        <dbReference type="ChEBI" id="CHEBI:15379"/>
        <dbReference type="ChEBI" id="CHEBI:16240"/>
        <dbReference type="ChEBI" id="CHEBI:17775"/>
        <dbReference type="ChEBI" id="CHEBI:18072"/>
        <dbReference type="EC" id="1.7.3.3"/>
    </reaction>
</comment>
<dbReference type="GO" id="GO:0019628">
    <property type="term" value="P:urate catabolic process"/>
    <property type="evidence" value="ECO:0007669"/>
    <property type="project" value="TreeGrafter"/>
</dbReference>
<proteinExistence type="inferred from homology"/>
<evidence type="ECO:0000256" key="3">
    <source>
        <dbReference type="ARBA" id="ARBA00022631"/>
    </source>
</evidence>
<dbReference type="SUPFAM" id="SSF55620">
    <property type="entry name" value="Tetrahydrobiopterin biosynthesis enzymes-like"/>
    <property type="match status" value="1"/>
</dbReference>
<gene>
    <name evidence="8" type="primary">LOC107488723</name>
</gene>
<name>A0A9C6WVU0_ARADU</name>
<comment type="pathway">
    <text evidence="1">Purine metabolism; urate degradation; (S)-allantoin from urate: step 1/3.</text>
</comment>
<evidence type="ECO:0000256" key="4">
    <source>
        <dbReference type="ARBA" id="ARBA00023002"/>
    </source>
</evidence>
<reference evidence="8" key="2">
    <citation type="submission" date="2025-08" db="UniProtKB">
        <authorList>
            <consortium name="RefSeq"/>
        </authorList>
    </citation>
    <scope>IDENTIFICATION</scope>
    <source>
        <tissue evidence="8">Whole plant</tissue>
    </source>
</reference>
<comment type="similarity">
    <text evidence="2 5">Belongs to the uricase family.</text>
</comment>
<comment type="function">
    <text evidence="5">Catalyzes the oxidation of uric acid to 5-hydroxyisourate, which is further processed to form (S)-allantoin.</text>
</comment>
<dbReference type="KEGG" id="adu:107488723"/>